<reference evidence="2" key="1">
    <citation type="submission" date="2023-07" db="EMBL/GenBank/DDBJ databases">
        <title>Whole-genome sequencing of a new Methanosarcina sp. Z-7115.</title>
        <authorList>
            <person name="Zhilina T.N."/>
            <person name="Merkel A.Y."/>
        </authorList>
    </citation>
    <scope>NUCLEOTIDE SEQUENCE [LARGE SCALE GENOMIC DNA]</scope>
    <source>
        <strain evidence="2">Z-7115</strain>
    </source>
</reference>
<evidence type="ECO:0000313" key="1">
    <source>
        <dbReference type="EMBL" id="MDR7664929.1"/>
    </source>
</evidence>
<evidence type="ECO:0000313" key="2">
    <source>
        <dbReference type="Proteomes" id="UP001246244"/>
    </source>
</evidence>
<organism evidence="1 2">
    <name type="scientific">Methanosarcina baikalica</name>
    <dbReference type="NCBI Taxonomy" id="3073890"/>
    <lineage>
        <taxon>Archaea</taxon>
        <taxon>Methanobacteriati</taxon>
        <taxon>Methanobacteriota</taxon>
        <taxon>Stenosarchaea group</taxon>
        <taxon>Methanomicrobia</taxon>
        <taxon>Methanosarcinales</taxon>
        <taxon>Methanosarcinaceae</taxon>
        <taxon>Methanosarcina</taxon>
    </lineage>
</organism>
<dbReference type="Proteomes" id="UP001246244">
    <property type="component" value="Unassembled WGS sequence"/>
</dbReference>
<accession>A0ABU2CYY3</accession>
<sequence>MTITYGKPIYRDVLISGKIMTNYMLSYYDMFDGWIGALKSSKNKDELIKECDAKNATLNASNINCGEHYGVLEEKGALWIEIYCPMNRLRR</sequence>
<dbReference type="EMBL" id="JAVKPK010000010">
    <property type="protein sequence ID" value="MDR7664929.1"/>
    <property type="molecule type" value="Genomic_DNA"/>
</dbReference>
<keyword evidence="2" id="KW-1185">Reference proteome</keyword>
<gene>
    <name evidence="1" type="ORF">RG963_03825</name>
</gene>
<proteinExistence type="predicted"/>
<dbReference type="RefSeq" id="WP_310574951.1">
    <property type="nucleotide sequence ID" value="NZ_JAVKPK010000010.1"/>
</dbReference>
<name>A0ABU2CYY3_9EURY</name>
<comment type="caution">
    <text evidence="1">The sequence shown here is derived from an EMBL/GenBank/DDBJ whole genome shotgun (WGS) entry which is preliminary data.</text>
</comment>
<protein>
    <submittedName>
        <fullName evidence="1">Uncharacterized protein</fullName>
    </submittedName>
</protein>